<dbReference type="InterPro" id="IPR002035">
    <property type="entry name" value="VWF_A"/>
</dbReference>
<dbReference type="Gene3D" id="3.40.50.410">
    <property type="entry name" value="von Willebrand factor, type A domain"/>
    <property type="match status" value="1"/>
</dbReference>
<evidence type="ECO:0000313" key="3">
    <source>
        <dbReference type="Proteomes" id="UP000485058"/>
    </source>
</evidence>
<dbReference type="AlphaFoldDB" id="A0A699Z2M1"/>
<name>A0A699Z2M1_HAELA</name>
<dbReference type="SUPFAM" id="SSF53300">
    <property type="entry name" value="vWA-like"/>
    <property type="match status" value="1"/>
</dbReference>
<dbReference type="Pfam" id="PF13519">
    <property type="entry name" value="VWA_2"/>
    <property type="match status" value="1"/>
</dbReference>
<evidence type="ECO:0000313" key="2">
    <source>
        <dbReference type="EMBL" id="GFH13708.1"/>
    </source>
</evidence>
<dbReference type="PROSITE" id="PS50234">
    <property type="entry name" value="VWFA"/>
    <property type="match status" value="1"/>
</dbReference>
<feature type="domain" description="VWFA" evidence="1">
    <location>
        <begin position="13"/>
        <end position="161"/>
    </location>
</feature>
<gene>
    <name evidence="2" type="ORF">HaLaN_09644</name>
</gene>
<dbReference type="EMBL" id="BLLF01000643">
    <property type="protein sequence ID" value="GFH13708.1"/>
    <property type="molecule type" value="Genomic_DNA"/>
</dbReference>
<reference evidence="2 3" key="1">
    <citation type="submission" date="2020-02" db="EMBL/GenBank/DDBJ databases">
        <title>Draft genome sequence of Haematococcus lacustris strain NIES-144.</title>
        <authorList>
            <person name="Morimoto D."/>
            <person name="Nakagawa S."/>
            <person name="Yoshida T."/>
            <person name="Sawayama S."/>
        </authorList>
    </citation>
    <scope>NUCLEOTIDE SEQUENCE [LARGE SCALE GENOMIC DNA]</scope>
    <source>
        <strain evidence="2 3">NIES-144</strain>
    </source>
</reference>
<feature type="non-terminal residue" evidence="2">
    <location>
        <position position="1"/>
    </location>
</feature>
<dbReference type="InterPro" id="IPR036465">
    <property type="entry name" value="vWFA_dom_sf"/>
</dbReference>
<dbReference type="PANTHER" id="PTHR43473">
    <property type="entry name" value="MAGNESIUM-CHELATASE SUBUNIT CHLD, CHLOROPLASTIC"/>
    <property type="match status" value="1"/>
</dbReference>
<feature type="non-terminal residue" evidence="2">
    <location>
        <position position="161"/>
    </location>
</feature>
<accession>A0A699Z2M1</accession>
<dbReference type="Proteomes" id="UP000485058">
    <property type="component" value="Unassembled WGS sequence"/>
</dbReference>
<dbReference type="PANTHER" id="PTHR43473:SF2">
    <property type="entry name" value="MAGNESIUM-CHELATASE SUBUNIT CHLD, CHLOROPLASTIC"/>
    <property type="match status" value="1"/>
</dbReference>
<protein>
    <submittedName>
        <fullName evidence="2">Mg-protoporphyrin IX chelatase</fullName>
    </submittedName>
</protein>
<proteinExistence type="predicted"/>
<sequence>MRSKKLARKAGALVMFVVDASGSMALNRMSAAKGACMRLLAESYTSRDQVCLIPFYGEKAEVLLPPSKSIAMARKRLDQLPCGGGSPLAHGLSTAARLGIQAQSGGDVGRVMVVLITDGRANISLGRSNEDPDCIGPDAKKPGAEQLKDEVRDMAKKVYAA</sequence>
<keyword evidence="3" id="KW-1185">Reference proteome</keyword>
<dbReference type="SMART" id="SM00327">
    <property type="entry name" value="VWA"/>
    <property type="match status" value="1"/>
</dbReference>
<organism evidence="2 3">
    <name type="scientific">Haematococcus lacustris</name>
    <name type="common">Green alga</name>
    <name type="synonym">Haematococcus pluvialis</name>
    <dbReference type="NCBI Taxonomy" id="44745"/>
    <lineage>
        <taxon>Eukaryota</taxon>
        <taxon>Viridiplantae</taxon>
        <taxon>Chlorophyta</taxon>
        <taxon>core chlorophytes</taxon>
        <taxon>Chlorophyceae</taxon>
        <taxon>CS clade</taxon>
        <taxon>Chlamydomonadales</taxon>
        <taxon>Haematococcaceae</taxon>
        <taxon>Haematococcus</taxon>
    </lineage>
</organism>
<comment type="caution">
    <text evidence="2">The sequence shown here is derived from an EMBL/GenBank/DDBJ whole genome shotgun (WGS) entry which is preliminary data.</text>
</comment>
<evidence type="ECO:0000259" key="1">
    <source>
        <dbReference type="PROSITE" id="PS50234"/>
    </source>
</evidence>